<feature type="domain" description="Glycosyltransferase 2-like" evidence="1">
    <location>
        <begin position="5"/>
        <end position="130"/>
    </location>
</feature>
<dbReference type="InterPro" id="IPR050834">
    <property type="entry name" value="Glycosyltransf_2"/>
</dbReference>
<dbReference type="InterPro" id="IPR029044">
    <property type="entry name" value="Nucleotide-diphossugar_trans"/>
</dbReference>
<dbReference type="RefSeq" id="WP_090114268.1">
    <property type="nucleotide sequence ID" value="NZ_FNAT01000008.1"/>
</dbReference>
<accession>A0A1G7J088</accession>
<protein>
    <submittedName>
        <fullName evidence="2">Glycosyl transferase family 2</fullName>
    </submittedName>
</protein>
<name>A0A1G7J088_9RHOB</name>
<dbReference type="AlphaFoldDB" id="A0A1G7J088"/>
<dbReference type="STRING" id="521013.SAMN04488567_3596"/>
<dbReference type="OrthoDB" id="5291101at2"/>
<dbReference type="CDD" id="cd00761">
    <property type="entry name" value="Glyco_tranf_GTA_type"/>
    <property type="match status" value="1"/>
</dbReference>
<dbReference type="SUPFAM" id="SSF53448">
    <property type="entry name" value="Nucleotide-diphospho-sugar transferases"/>
    <property type="match status" value="1"/>
</dbReference>
<dbReference type="EMBL" id="FNAT01000008">
    <property type="protein sequence ID" value="SDF18350.1"/>
    <property type="molecule type" value="Genomic_DNA"/>
</dbReference>
<dbReference type="GO" id="GO:0016740">
    <property type="term" value="F:transferase activity"/>
    <property type="evidence" value="ECO:0007669"/>
    <property type="project" value="UniProtKB-KW"/>
</dbReference>
<dbReference type="Gene3D" id="3.90.550.10">
    <property type="entry name" value="Spore Coat Polysaccharide Biosynthesis Protein SpsA, Chain A"/>
    <property type="match status" value="1"/>
</dbReference>
<evidence type="ECO:0000259" key="1">
    <source>
        <dbReference type="Pfam" id="PF00535"/>
    </source>
</evidence>
<dbReference type="Proteomes" id="UP000198922">
    <property type="component" value="Unassembled WGS sequence"/>
</dbReference>
<organism evidence="2 3">
    <name type="scientific">Limimaricola pyoseonensis</name>
    <dbReference type="NCBI Taxonomy" id="521013"/>
    <lineage>
        <taxon>Bacteria</taxon>
        <taxon>Pseudomonadati</taxon>
        <taxon>Pseudomonadota</taxon>
        <taxon>Alphaproteobacteria</taxon>
        <taxon>Rhodobacterales</taxon>
        <taxon>Paracoccaceae</taxon>
        <taxon>Limimaricola</taxon>
    </lineage>
</organism>
<sequence>MPDISVIIPTYNRRGYLREAIESVQAQTRPVREIIVWDDGSSDGTAEEVAEIAEPRLRYFAAANAGKSAALNRALAEARGDYIWICDDDDIALPQAAERLAGMLDADPGIGLAGAGYNRFRDGPGGREITDAGYWPDLAQGSVLRHLLEDIFLFQNATLVRRDCYDRVGPFRADLARSIDYDMIVRLAARYPVAMSEEVVFLQRKHDGARGPAARRHAASASEAVWAAQDRVVFEGLRPGLPLSLFEAMFEAEPEWRARAARLQRGAVYARRNDWGHAFDDLEAAARIAPDAPLAAAELAICRRAVSGKHGVVLSAPERRRLAALARQGRAGRQIAAGLGRGLLWSLRRAWHRRDRAEMLRLGRILAAAGLPLRPPGAGPALHERRALPVEAYRW</sequence>
<keyword evidence="2" id="KW-0808">Transferase</keyword>
<dbReference type="PANTHER" id="PTHR43685">
    <property type="entry name" value="GLYCOSYLTRANSFERASE"/>
    <property type="match status" value="1"/>
</dbReference>
<gene>
    <name evidence="2" type="ORF">SAMN04488567_3596</name>
</gene>
<keyword evidence="3" id="KW-1185">Reference proteome</keyword>
<proteinExistence type="predicted"/>
<dbReference type="PANTHER" id="PTHR43685:SF2">
    <property type="entry name" value="GLYCOSYLTRANSFERASE 2-LIKE DOMAIN-CONTAINING PROTEIN"/>
    <property type="match status" value="1"/>
</dbReference>
<dbReference type="Pfam" id="PF00535">
    <property type="entry name" value="Glycos_transf_2"/>
    <property type="match status" value="1"/>
</dbReference>
<reference evidence="3" key="1">
    <citation type="submission" date="2016-10" db="EMBL/GenBank/DDBJ databases">
        <authorList>
            <person name="Varghese N."/>
            <person name="Submissions S."/>
        </authorList>
    </citation>
    <scope>NUCLEOTIDE SEQUENCE [LARGE SCALE GENOMIC DNA]</scope>
    <source>
        <strain evidence="3">DSM 21424</strain>
    </source>
</reference>
<dbReference type="InterPro" id="IPR001173">
    <property type="entry name" value="Glyco_trans_2-like"/>
</dbReference>
<evidence type="ECO:0000313" key="2">
    <source>
        <dbReference type="EMBL" id="SDF18350.1"/>
    </source>
</evidence>
<evidence type="ECO:0000313" key="3">
    <source>
        <dbReference type="Proteomes" id="UP000198922"/>
    </source>
</evidence>